<organism evidence="1 2">
    <name type="scientific">Paracoccus tibetensis</name>
    <dbReference type="NCBI Taxonomy" id="336292"/>
    <lineage>
        <taxon>Bacteria</taxon>
        <taxon>Pseudomonadati</taxon>
        <taxon>Pseudomonadota</taxon>
        <taxon>Alphaproteobacteria</taxon>
        <taxon>Rhodobacterales</taxon>
        <taxon>Paracoccaceae</taxon>
        <taxon>Paracoccus</taxon>
    </lineage>
</organism>
<proteinExistence type="predicted"/>
<evidence type="ECO:0000313" key="2">
    <source>
        <dbReference type="Proteomes" id="UP000199502"/>
    </source>
</evidence>
<reference evidence="1 2" key="1">
    <citation type="submission" date="2016-10" db="EMBL/GenBank/DDBJ databases">
        <authorList>
            <person name="de Groot N.N."/>
        </authorList>
    </citation>
    <scope>NUCLEOTIDE SEQUENCE [LARGE SCALE GENOMIC DNA]</scope>
    <source>
        <strain evidence="1 2">CGMCC 1.8925</strain>
    </source>
</reference>
<name>A0A1G5K904_9RHOB</name>
<gene>
    <name evidence="1" type="ORF">SAMN05660710_03783</name>
</gene>
<dbReference type="EMBL" id="FMVT01000028">
    <property type="protein sequence ID" value="SCY96914.1"/>
    <property type="molecule type" value="Genomic_DNA"/>
</dbReference>
<accession>A0A1G5K904</accession>
<dbReference type="STRING" id="336292.SAMN05660710_03783"/>
<evidence type="ECO:0000313" key="1">
    <source>
        <dbReference type="EMBL" id="SCY96914.1"/>
    </source>
</evidence>
<dbReference type="Proteomes" id="UP000199502">
    <property type="component" value="Unassembled WGS sequence"/>
</dbReference>
<dbReference type="AlphaFoldDB" id="A0A1G5K904"/>
<keyword evidence="2" id="KW-1185">Reference proteome</keyword>
<protein>
    <submittedName>
        <fullName evidence="1">Uncharacterized protein</fullName>
    </submittedName>
</protein>
<sequence>MLWEAKMANDGRAKSLTEPKTMAQHRGYSEWLQDEANAAALIAGTREACRLLVRLRELAIYAGQIDMPPFGKGIVATGGNSGTPLTLDPKVRYVIDAREDTRGTFIGNGHDSKLRDLAGHVQVIGKGNPLKLDAL</sequence>